<proteinExistence type="predicted"/>
<dbReference type="AlphaFoldDB" id="A0A0E9UBL9"/>
<accession>A0A0E9UBL9</accession>
<sequence>MQVKLQIKEIKQDLRQTNMGHIANAF</sequence>
<reference evidence="1" key="1">
    <citation type="submission" date="2014-11" db="EMBL/GenBank/DDBJ databases">
        <authorList>
            <person name="Amaro Gonzalez C."/>
        </authorList>
    </citation>
    <scope>NUCLEOTIDE SEQUENCE</scope>
</reference>
<evidence type="ECO:0000313" key="1">
    <source>
        <dbReference type="EMBL" id="JAH63249.1"/>
    </source>
</evidence>
<name>A0A0E9UBL9_ANGAN</name>
<reference evidence="1" key="2">
    <citation type="journal article" date="2015" name="Fish Shellfish Immunol.">
        <title>Early steps in the European eel (Anguilla anguilla)-Vibrio vulnificus interaction in the gills: Role of the RtxA13 toxin.</title>
        <authorList>
            <person name="Callol A."/>
            <person name="Pajuelo D."/>
            <person name="Ebbesson L."/>
            <person name="Teles M."/>
            <person name="MacKenzie S."/>
            <person name="Amaro C."/>
        </authorList>
    </citation>
    <scope>NUCLEOTIDE SEQUENCE</scope>
</reference>
<organism evidence="1">
    <name type="scientific">Anguilla anguilla</name>
    <name type="common">European freshwater eel</name>
    <name type="synonym">Muraena anguilla</name>
    <dbReference type="NCBI Taxonomy" id="7936"/>
    <lineage>
        <taxon>Eukaryota</taxon>
        <taxon>Metazoa</taxon>
        <taxon>Chordata</taxon>
        <taxon>Craniata</taxon>
        <taxon>Vertebrata</taxon>
        <taxon>Euteleostomi</taxon>
        <taxon>Actinopterygii</taxon>
        <taxon>Neopterygii</taxon>
        <taxon>Teleostei</taxon>
        <taxon>Anguilliformes</taxon>
        <taxon>Anguillidae</taxon>
        <taxon>Anguilla</taxon>
    </lineage>
</organism>
<dbReference type="EMBL" id="GBXM01045328">
    <property type="protein sequence ID" value="JAH63249.1"/>
    <property type="molecule type" value="Transcribed_RNA"/>
</dbReference>
<protein>
    <submittedName>
        <fullName evidence="1">Uncharacterized protein</fullName>
    </submittedName>
</protein>